<organism evidence="6 7">
    <name type="scientific">Taibaiella chishuiensis</name>
    <dbReference type="NCBI Taxonomy" id="1434707"/>
    <lineage>
        <taxon>Bacteria</taxon>
        <taxon>Pseudomonadati</taxon>
        <taxon>Bacteroidota</taxon>
        <taxon>Chitinophagia</taxon>
        <taxon>Chitinophagales</taxon>
        <taxon>Chitinophagaceae</taxon>
        <taxon>Taibaiella</taxon>
    </lineage>
</organism>
<evidence type="ECO:0000313" key="6">
    <source>
        <dbReference type="EMBL" id="PSK92436.1"/>
    </source>
</evidence>
<feature type="domain" description="HTH tetR-type" evidence="5">
    <location>
        <begin position="5"/>
        <end position="65"/>
    </location>
</feature>
<dbReference type="PANTHER" id="PTHR47506">
    <property type="entry name" value="TRANSCRIPTIONAL REGULATORY PROTEIN"/>
    <property type="match status" value="1"/>
</dbReference>
<comment type="caution">
    <text evidence="6">The sequence shown here is derived from an EMBL/GenBank/DDBJ whole genome shotgun (WGS) entry which is preliminary data.</text>
</comment>
<dbReference type="RefSeq" id="WP_106522630.1">
    <property type="nucleotide sequence ID" value="NZ_PYGD01000003.1"/>
</dbReference>
<dbReference type="InterPro" id="IPR009057">
    <property type="entry name" value="Homeodomain-like_sf"/>
</dbReference>
<accession>A0A2P8D5F1</accession>
<dbReference type="EMBL" id="PYGD01000003">
    <property type="protein sequence ID" value="PSK92436.1"/>
    <property type="molecule type" value="Genomic_DNA"/>
</dbReference>
<gene>
    <name evidence="6" type="ORF">B0I18_10312</name>
</gene>
<keyword evidence="7" id="KW-1185">Reference proteome</keyword>
<evidence type="ECO:0000256" key="1">
    <source>
        <dbReference type="ARBA" id="ARBA00023015"/>
    </source>
</evidence>
<dbReference type="Pfam" id="PF00440">
    <property type="entry name" value="TetR_N"/>
    <property type="match status" value="1"/>
</dbReference>
<dbReference type="InterPro" id="IPR036271">
    <property type="entry name" value="Tet_transcr_reg_TetR-rel_C_sf"/>
</dbReference>
<dbReference type="PANTHER" id="PTHR47506:SF3">
    <property type="entry name" value="HTH-TYPE TRANSCRIPTIONAL REGULATOR LMRA"/>
    <property type="match status" value="1"/>
</dbReference>
<dbReference type="SUPFAM" id="SSF46689">
    <property type="entry name" value="Homeodomain-like"/>
    <property type="match status" value="1"/>
</dbReference>
<evidence type="ECO:0000256" key="4">
    <source>
        <dbReference type="PROSITE-ProRule" id="PRU00335"/>
    </source>
</evidence>
<dbReference type="SUPFAM" id="SSF48498">
    <property type="entry name" value="Tetracyclin repressor-like, C-terminal domain"/>
    <property type="match status" value="1"/>
</dbReference>
<keyword evidence="2 4" id="KW-0238">DNA-binding</keyword>
<reference evidence="6 7" key="1">
    <citation type="submission" date="2018-03" db="EMBL/GenBank/DDBJ databases">
        <title>Genomic Encyclopedia of Type Strains, Phase III (KMG-III): the genomes of soil and plant-associated and newly described type strains.</title>
        <authorList>
            <person name="Whitman W."/>
        </authorList>
    </citation>
    <scope>NUCLEOTIDE SEQUENCE [LARGE SCALE GENOMIC DNA]</scope>
    <source>
        <strain evidence="6 7">CGMCC 1.12700</strain>
    </source>
</reference>
<protein>
    <submittedName>
        <fullName evidence="6">TetR family transcriptional regulator</fullName>
    </submittedName>
</protein>
<keyword evidence="1" id="KW-0805">Transcription regulation</keyword>
<dbReference type="PROSITE" id="PS50977">
    <property type="entry name" value="HTH_TETR_2"/>
    <property type="match status" value="1"/>
</dbReference>
<proteinExistence type="predicted"/>
<dbReference type="InterPro" id="IPR011075">
    <property type="entry name" value="TetR_C"/>
</dbReference>
<dbReference type="Pfam" id="PF16925">
    <property type="entry name" value="TetR_C_13"/>
    <property type="match status" value="1"/>
</dbReference>
<dbReference type="OrthoDB" id="9798857at2"/>
<dbReference type="InterPro" id="IPR001647">
    <property type="entry name" value="HTH_TetR"/>
</dbReference>
<dbReference type="Gene3D" id="1.10.357.10">
    <property type="entry name" value="Tetracycline Repressor, domain 2"/>
    <property type="match status" value="1"/>
</dbReference>
<dbReference type="PRINTS" id="PR00455">
    <property type="entry name" value="HTHTETR"/>
</dbReference>
<evidence type="ECO:0000313" key="7">
    <source>
        <dbReference type="Proteomes" id="UP000240572"/>
    </source>
</evidence>
<evidence type="ECO:0000259" key="5">
    <source>
        <dbReference type="PROSITE" id="PS50977"/>
    </source>
</evidence>
<sequence>MNKAERTKQFIIEQTASIFNKKGYAGTSLQDITAATSLTKGSIYGNFDGKDDVALAVFDYNLGRVKDILRREMLKSNSIREKLLVYPRVYGNIHLYPFPDGGCPILNTAVEADDTHPALKKRAQDAIVYWKRTIVRLIEKGISNGEVKVTVDPEQHALAIMAMLEGMTMISNLMGQSHYRKLIIGSIEKMITDLF</sequence>
<keyword evidence="3" id="KW-0804">Transcription</keyword>
<dbReference type="Proteomes" id="UP000240572">
    <property type="component" value="Unassembled WGS sequence"/>
</dbReference>
<dbReference type="AlphaFoldDB" id="A0A2P8D5F1"/>
<evidence type="ECO:0000256" key="3">
    <source>
        <dbReference type="ARBA" id="ARBA00023163"/>
    </source>
</evidence>
<dbReference type="GO" id="GO:0003677">
    <property type="term" value="F:DNA binding"/>
    <property type="evidence" value="ECO:0007669"/>
    <property type="project" value="UniProtKB-UniRule"/>
</dbReference>
<name>A0A2P8D5F1_9BACT</name>
<evidence type="ECO:0000256" key="2">
    <source>
        <dbReference type="ARBA" id="ARBA00023125"/>
    </source>
</evidence>
<feature type="DNA-binding region" description="H-T-H motif" evidence="4">
    <location>
        <begin position="28"/>
        <end position="47"/>
    </location>
</feature>